<gene>
    <name evidence="2" type="ORF">H8710_11985</name>
</gene>
<proteinExistence type="predicted"/>
<organism evidence="2 3">
    <name type="scientific">Fumia xinanensis</name>
    <dbReference type="NCBI Taxonomy" id="2763659"/>
    <lineage>
        <taxon>Bacteria</taxon>
        <taxon>Bacillati</taxon>
        <taxon>Bacillota</taxon>
        <taxon>Clostridia</taxon>
        <taxon>Eubacteriales</taxon>
        <taxon>Oscillospiraceae</taxon>
        <taxon>Fumia</taxon>
    </lineage>
</organism>
<dbReference type="Proteomes" id="UP000610760">
    <property type="component" value="Unassembled WGS sequence"/>
</dbReference>
<sequence>MPKINPKLKTLDDLYSLEKESHFLTEQPQAGKKSMEDSVTFLSPHLICPFRRHPFRLYEGERLDDFVASVSAHGILTPVIVRKIEQDENGYEYEMLAGHNRRNAAMLIGLEYIPCIVKENLSDEEAWIYVIETNVLQRSFSDMLPSEKAAVLSIQYSKMFSQGKRNDIIEELKKLNKPDYSRENISCGSDFHKLKNRDKLGEAYDLTGRAVANYVRAATLIDPLKNRLDNKELTLTISVTLSYLSETEQQVVESVLSENEYNLDGKKAALLRSYAGRLDKNLTEQILSGEKMRKPKSNAPPPFKLKAKIYSKYFKPDTKATEIEQVIDEALSLYFSQRKQKGV</sequence>
<reference evidence="2" key="1">
    <citation type="submission" date="2020-08" db="EMBL/GenBank/DDBJ databases">
        <title>Genome public.</title>
        <authorList>
            <person name="Liu C."/>
            <person name="Sun Q."/>
        </authorList>
    </citation>
    <scope>NUCLEOTIDE SEQUENCE</scope>
    <source>
        <strain evidence="2">NSJ-33</strain>
    </source>
</reference>
<dbReference type="InterPro" id="IPR036086">
    <property type="entry name" value="ParB/Sulfiredoxin_sf"/>
</dbReference>
<dbReference type="EMBL" id="JACRSV010000004">
    <property type="protein sequence ID" value="MBC8560784.1"/>
    <property type="molecule type" value="Genomic_DNA"/>
</dbReference>
<dbReference type="Gene3D" id="3.90.1530.30">
    <property type="match status" value="1"/>
</dbReference>
<dbReference type="InterPro" id="IPR050336">
    <property type="entry name" value="Chromosome_partition/occlusion"/>
</dbReference>
<dbReference type="GO" id="GO:0005694">
    <property type="term" value="C:chromosome"/>
    <property type="evidence" value="ECO:0007669"/>
    <property type="project" value="TreeGrafter"/>
</dbReference>
<dbReference type="Gene3D" id="1.10.10.2830">
    <property type="match status" value="1"/>
</dbReference>
<dbReference type="PANTHER" id="PTHR33375:SF1">
    <property type="entry name" value="CHROMOSOME-PARTITIONING PROTEIN PARB-RELATED"/>
    <property type="match status" value="1"/>
</dbReference>
<dbReference type="SMART" id="SM00470">
    <property type="entry name" value="ParB"/>
    <property type="match status" value="1"/>
</dbReference>
<dbReference type="SUPFAM" id="SSF110849">
    <property type="entry name" value="ParB/Sulfiredoxin"/>
    <property type="match status" value="1"/>
</dbReference>
<evidence type="ECO:0000313" key="3">
    <source>
        <dbReference type="Proteomes" id="UP000610760"/>
    </source>
</evidence>
<protein>
    <submittedName>
        <fullName evidence="2">ParB N-terminal domain-containing protein</fullName>
    </submittedName>
</protein>
<evidence type="ECO:0000259" key="1">
    <source>
        <dbReference type="SMART" id="SM00470"/>
    </source>
</evidence>
<comment type="caution">
    <text evidence="2">The sequence shown here is derived from an EMBL/GenBank/DDBJ whole genome shotgun (WGS) entry which is preliminary data.</text>
</comment>
<name>A0A926E5Y2_9FIRM</name>
<keyword evidence="3" id="KW-1185">Reference proteome</keyword>
<dbReference type="GO" id="GO:0007059">
    <property type="term" value="P:chromosome segregation"/>
    <property type="evidence" value="ECO:0007669"/>
    <property type="project" value="TreeGrafter"/>
</dbReference>
<evidence type="ECO:0000313" key="2">
    <source>
        <dbReference type="EMBL" id="MBC8560784.1"/>
    </source>
</evidence>
<dbReference type="InterPro" id="IPR003115">
    <property type="entry name" value="ParB_N"/>
</dbReference>
<dbReference type="GO" id="GO:0045881">
    <property type="term" value="P:positive regulation of sporulation resulting in formation of a cellular spore"/>
    <property type="evidence" value="ECO:0007669"/>
    <property type="project" value="TreeGrafter"/>
</dbReference>
<dbReference type="CDD" id="cd16408">
    <property type="entry name" value="ParB_N_like"/>
    <property type="match status" value="1"/>
</dbReference>
<dbReference type="SUPFAM" id="SSF109709">
    <property type="entry name" value="KorB DNA-binding domain-like"/>
    <property type="match status" value="1"/>
</dbReference>
<accession>A0A926E5Y2</accession>
<dbReference type="PANTHER" id="PTHR33375">
    <property type="entry name" value="CHROMOSOME-PARTITIONING PROTEIN PARB-RELATED"/>
    <property type="match status" value="1"/>
</dbReference>
<dbReference type="AlphaFoldDB" id="A0A926E5Y2"/>
<dbReference type="Pfam" id="PF02195">
    <property type="entry name" value="ParB_N"/>
    <property type="match status" value="1"/>
</dbReference>
<feature type="domain" description="ParB-like N-terminal" evidence="1">
    <location>
        <begin position="40"/>
        <end position="135"/>
    </location>
</feature>